<dbReference type="EMBL" id="BMAW01075780">
    <property type="protein sequence ID" value="GFT98505.1"/>
    <property type="molecule type" value="Genomic_DNA"/>
</dbReference>
<dbReference type="Proteomes" id="UP000887013">
    <property type="component" value="Unassembled WGS sequence"/>
</dbReference>
<organism evidence="1 2">
    <name type="scientific">Nephila pilipes</name>
    <name type="common">Giant wood spider</name>
    <name type="synonym">Nephila maculata</name>
    <dbReference type="NCBI Taxonomy" id="299642"/>
    <lineage>
        <taxon>Eukaryota</taxon>
        <taxon>Metazoa</taxon>
        <taxon>Ecdysozoa</taxon>
        <taxon>Arthropoda</taxon>
        <taxon>Chelicerata</taxon>
        <taxon>Arachnida</taxon>
        <taxon>Araneae</taxon>
        <taxon>Araneomorphae</taxon>
        <taxon>Entelegynae</taxon>
        <taxon>Araneoidea</taxon>
        <taxon>Nephilidae</taxon>
        <taxon>Nephila</taxon>
    </lineage>
</organism>
<evidence type="ECO:0000313" key="2">
    <source>
        <dbReference type="Proteomes" id="UP000887013"/>
    </source>
</evidence>
<accession>A0A8X6U725</accession>
<proteinExistence type="predicted"/>
<comment type="caution">
    <text evidence="1">The sequence shown here is derived from an EMBL/GenBank/DDBJ whole genome shotgun (WGS) entry which is preliminary data.</text>
</comment>
<dbReference type="AlphaFoldDB" id="A0A8X6U725"/>
<sequence length="114" mass="13723">MDSPIAPLMDERWKKGRMRKEYFIILMHPESSCMRKRGIPYFLEIGINCIDDFSWQRGDSFTPHHHMMAQGTRKKIHSEKFKRHIRRNIDTVIACQLIAVTFQVERKKEKYLDQ</sequence>
<name>A0A8X6U725_NEPPI</name>
<keyword evidence="2" id="KW-1185">Reference proteome</keyword>
<reference evidence="1" key="1">
    <citation type="submission" date="2020-08" db="EMBL/GenBank/DDBJ databases">
        <title>Multicomponent nature underlies the extraordinary mechanical properties of spider dragline silk.</title>
        <authorList>
            <person name="Kono N."/>
            <person name="Nakamura H."/>
            <person name="Mori M."/>
            <person name="Yoshida Y."/>
            <person name="Ohtoshi R."/>
            <person name="Malay A.D."/>
            <person name="Moran D.A.P."/>
            <person name="Tomita M."/>
            <person name="Numata K."/>
            <person name="Arakawa K."/>
        </authorList>
    </citation>
    <scope>NUCLEOTIDE SEQUENCE</scope>
</reference>
<evidence type="ECO:0000313" key="1">
    <source>
        <dbReference type="EMBL" id="GFT98505.1"/>
    </source>
</evidence>
<gene>
    <name evidence="1" type="ORF">NPIL_569941</name>
</gene>
<protein>
    <submittedName>
        <fullName evidence="1">Uncharacterized protein</fullName>
    </submittedName>
</protein>